<protein>
    <submittedName>
        <fullName evidence="2">Sugar phosphate isomerase/epimerase family protein</fullName>
    </submittedName>
</protein>
<dbReference type="Pfam" id="PF01261">
    <property type="entry name" value="AP_endonuc_2"/>
    <property type="match status" value="1"/>
</dbReference>
<sequence length="329" mass="36950">MQQDILLSLFMFTANVQPQDEAYGDRLLKHMRHIAEMGYKGFDIPIAPQQTADHAAEIDLYKRFRQRIETAGLGNLTYTTNVGTTRSFDPTSPYREQRESALAYLKSRVDITAILGGKTVMAGPIIFPYGIFPTLDDGTALWSDALQDWLRERYVFAKPVISELADYADKKGVKIAIEPVDHWETPAPNMVSDVLEFLANIDNPVAGLTVDSAHVVLGSDGLDVFDRNIRDLLKQDRLHYIHISAPDRGEVQDSWIPWTTFLRPIKAQYIGPYLIEVFNAVPPFLQGLRVTRRKFWIPGEDEPVAGVKSAYQVAQEGLITLQNALADCA</sequence>
<dbReference type="InterPro" id="IPR036237">
    <property type="entry name" value="Xyl_isomerase-like_sf"/>
</dbReference>
<keyword evidence="2" id="KW-0614">Plasmid</keyword>
<keyword evidence="2" id="KW-0413">Isomerase</keyword>
<dbReference type="Proteomes" id="UP000298664">
    <property type="component" value="Plasmid pAlCFBP5477"/>
</dbReference>
<accession>A0AAF0HFY9</accession>
<dbReference type="PANTHER" id="PTHR12110">
    <property type="entry name" value="HYDROXYPYRUVATE ISOMERASE"/>
    <property type="match status" value="1"/>
</dbReference>
<reference evidence="2" key="1">
    <citation type="submission" date="2023-05" db="EMBL/GenBank/DDBJ databases">
        <title>Complete genome sequence of Agrobacterium larrymoorei CFBP5477.</title>
        <authorList>
            <person name="Yen H.-C."/>
            <person name="Chou L."/>
            <person name="Lin Y.-C."/>
            <person name="Lai E.-M."/>
            <person name="Kuo C.-H."/>
        </authorList>
    </citation>
    <scope>NUCLEOTIDE SEQUENCE</scope>
    <source>
        <strain evidence="2">CFBP5477</strain>
        <plasmid evidence="2">pAlCFBP5477</plasmid>
    </source>
</reference>
<dbReference type="SUPFAM" id="SSF51658">
    <property type="entry name" value="Xylose isomerase-like"/>
    <property type="match status" value="1"/>
</dbReference>
<gene>
    <name evidence="2" type="ORF">CFBP5477_021660</name>
</gene>
<evidence type="ECO:0000313" key="3">
    <source>
        <dbReference type="Proteomes" id="UP000298664"/>
    </source>
</evidence>
<dbReference type="InterPro" id="IPR050312">
    <property type="entry name" value="IolE/XylAMocC-like"/>
</dbReference>
<feature type="domain" description="Xylose isomerase-like TIM barrel" evidence="1">
    <location>
        <begin position="32"/>
        <end position="293"/>
    </location>
</feature>
<geneLocation type="plasmid" evidence="2 3">
    <name>pAlCFBP5477</name>
</geneLocation>
<dbReference type="RefSeq" id="WP_137395813.1">
    <property type="nucleotide sequence ID" value="NZ_CP124735.1"/>
</dbReference>
<proteinExistence type="predicted"/>
<dbReference type="AlphaFoldDB" id="A0AAF0HFY9"/>
<name>A0AAF0HFY9_9HYPH</name>
<dbReference type="Gene3D" id="3.20.20.150">
    <property type="entry name" value="Divalent-metal-dependent TIM barrel enzymes"/>
    <property type="match status" value="1"/>
</dbReference>
<dbReference type="InterPro" id="IPR013022">
    <property type="entry name" value="Xyl_isomerase-like_TIM-brl"/>
</dbReference>
<organism evidence="2 3">
    <name type="scientific">Agrobacterium larrymoorei</name>
    <dbReference type="NCBI Taxonomy" id="160699"/>
    <lineage>
        <taxon>Bacteria</taxon>
        <taxon>Pseudomonadati</taxon>
        <taxon>Pseudomonadota</taxon>
        <taxon>Alphaproteobacteria</taxon>
        <taxon>Hyphomicrobiales</taxon>
        <taxon>Rhizobiaceae</taxon>
        <taxon>Rhizobium/Agrobacterium group</taxon>
        <taxon>Agrobacterium</taxon>
    </lineage>
</organism>
<dbReference type="EMBL" id="CP124735">
    <property type="protein sequence ID" value="WHA44028.1"/>
    <property type="molecule type" value="Genomic_DNA"/>
</dbReference>
<dbReference type="GO" id="GO:0016853">
    <property type="term" value="F:isomerase activity"/>
    <property type="evidence" value="ECO:0007669"/>
    <property type="project" value="UniProtKB-KW"/>
</dbReference>
<evidence type="ECO:0000259" key="1">
    <source>
        <dbReference type="Pfam" id="PF01261"/>
    </source>
</evidence>
<evidence type="ECO:0000313" key="2">
    <source>
        <dbReference type="EMBL" id="WHA44028.1"/>
    </source>
</evidence>